<dbReference type="AlphaFoldDB" id="A0A1U9NPN6"/>
<dbReference type="GO" id="GO:0005829">
    <property type="term" value="C:cytosol"/>
    <property type="evidence" value="ECO:0007669"/>
    <property type="project" value="TreeGrafter"/>
</dbReference>
<dbReference type="InterPro" id="IPR043131">
    <property type="entry name" value="BCAT-like_N"/>
</dbReference>
<name>A0A1U9NPN6_9BACT</name>
<protein>
    <submittedName>
        <fullName evidence="4">D-alanine aminotransferase</fullName>
        <ecNumber evidence="4">2.6.1.21</ecNumber>
    </submittedName>
</protein>
<organism evidence="4 5">
    <name type="scientific">Anaerohalosphaera lusitana</name>
    <dbReference type="NCBI Taxonomy" id="1936003"/>
    <lineage>
        <taxon>Bacteria</taxon>
        <taxon>Pseudomonadati</taxon>
        <taxon>Planctomycetota</taxon>
        <taxon>Phycisphaerae</taxon>
        <taxon>Sedimentisphaerales</taxon>
        <taxon>Anaerohalosphaeraceae</taxon>
        <taxon>Anaerohalosphaera</taxon>
    </lineage>
</organism>
<keyword evidence="4" id="KW-0032">Aminotransferase</keyword>
<proteinExistence type="inferred from homology"/>
<keyword evidence="5" id="KW-1185">Reference proteome</keyword>
<comment type="cofactor">
    <cofactor evidence="1">
        <name>pyridoxal 5'-phosphate</name>
        <dbReference type="ChEBI" id="CHEBI:597326"/>
    </cofactor>
</comment>
<evidence type="ECO:0000256" key="3">
    <source>
        <dbReference type="ARBA" id="ARBA00022898"/>
    </source>
</evidence>
<dbReference type="SUPFAM" id="SSF56752">
    <property type="entry name" value="D-aminoacid aminotransferase-like PLP-dependent enzymes"/>
    <property type="match status" value="1"/>
</dbReference>
<keyword evidence="3" id="KW-0663">Pyridoxal phosphate</keyword>
<dbReference type="FunFam" id="3.20.10.10:FF:000002">
    <property type="entry name" value="D-alanine aminotransferase"/>
    <property type="match status" value="1"/>
</dbReference>
<dbReference type="InterPro" id="IPR001544">
    <property type="entry name" value="Aminotrans_IV"/>
</dbReference>
<evidence type="ECO:0000313" key="4">
    <source>
        <dbReference type="EMBL" id="AQT69678.1"/>
    </source>
</evidence>
<gene>
    <name evidence="4" type="primary">dat_2</name>
    <name evidence="4" type="ORF">STSP2_02873</name>
</gene>
<evidence type="ECO:0000256" key="2">
    <source>
        <dbReference type="ARBA" id="ARBA00009320"/>
    </source>
</evidence>
<dbReference type="RefSeq" id="WP_146663345.1">
    <property type="nucleotide sequence ID" value="NZ_CP019791.1"/>
</dbReference>
<reference evidence="5" key="1">
    <citation type="submission" date="2017-02" db="EMBL/GenBank/DDBJ databases">
        <title>Comparative genomics and description of representatives of a novel lineage of planctomycetes thriving in anoxic sediments.</title>
        <authorList>
            <person name="Spring S."/>
            <person name="Bunk B."/>
            <person name="Sproer C."/>
        </authorList>
    </citation>
    <scope>NUCLEOTIDE SEQUENCE [LARGE SCALE GENOMIC DNA]</scope>
    <source>
        <strain evidence="5">ST-NAGAB-D1</strain>
    </source>
</reference>
<sequence>MEIAVINDKQIPLTQLDPAYLDRGTYFGDGVYEVVRSYDGRIFALDDHLARFARSMREIQITGLDLDHVRKTIRSAFAQAEIPNARIYFHVTRGSERREHAPSPDLAPNFFLTVTEIGDCSARKAAGVKVATYPDIRWKRCDIKSLNLLPNVMARMEAKKKGCDEAILVDEKGDITEGAGSAFFMIDASNRHLITRPLGREILPSITRRIVEQIAPAAGLTVIERTITPRQAKKADELFLAVTTTDITGITHFDEHPIANATPGPYTKALAAEFQKLVKTQTS</sequence>
<dbReference type="STRING" id="1936003.STSP2_02873"/>
<evidence type="ECO:0000256" key="1">
    <source>
        <dbReference type="ARBA" id="ARBA00001933"/>
    </source>
</evidence>
<dbReference type="GO" id="GO:0046394">
    <property type="term" value="P:carboxylic acid biosynthetic process"/>
    <property type="evidence" value="ECO:0007669"/>
    <property type="project" value="UniProtKB-ARBA"/>
</dbReference>
<dbReference type="PANTHER" id="PTHR42743">
    <property type="entry name" value="AMINO-ACID AMINOTRANSFERASE"/>
    <property type="match status" value="1"/>
</dbReference>
<dbReference type="GO" id="GO:0047810">
    <property type="term" value="F:D-alanine-2-oxoglutarate aminotransferase activity"/>
    <property type="evidence" value="ECO:0007669"/>
    <property type="project" value="UniProtKB-EC"/>
</dbReference>
<dbReference type="KEGG" id="alus:STSP2_02873"/>
<dbReference type="EMBL" id="CP019791">
    <property type="protein sequence ID" value="AQT69678.1"/>
    <property type="molecule type" value="Genomic_DNA"/>
</dbReference>
<dbReference type="InterPro" id="IPR036038">
    <property type="entry name" value="Aminotransferase-like"/>
</dbReference>
<dbReference type="Proteomes" id="UP000189674">
    <property type="component" value="Chromosome"/>
</dbReference>
<dbReference type="EC" id="2.6.1.21" evidence="4"/>
<comment type="similarity">
    <text evidence="2">Belongs to the class-IV pyridoxal-phosphate-dependent aminotransferase family.</text>
</comment>
<dbReference type="Pfam" id="PF01063">
    <property type="entry name" value="Aminotran_4"/>
    <property type="match status" value="1"/>
</dbReference>
<dbReference type="InterPro" id="IPR050571">
    <property type="entry name" value="Class-IV_PLP-Dep_Aminotrnsfr"/>
</dbReference>
<dbReference type="PANTHER" id="PTHR42743:SF10">
    <property type="entry name" value="D-ALANINE AMINOTRANSFERASE"/>
    <property type="match status" value="1"/>
</dbReference>
<dbReference type="OrthoDB" id="9805628at2"/>
<dbReference type="Gene3D" id="3.30.470.10">
    <property type="match status" value="1"/>
</dbReference>
<evidence type="ECO:0000313" key="5">
    <source>
        <dbReference type="Proteomes" id="UP000189674"/>
    </source>
</evidence>
<keyword evidence="4" id="KW-0808">Transferase</keyword>
<accession>A0A1U9NPN6</accession>
<dbReference type="InterPro" id="IPR043132">
    <property type="entry name" value="BCAT-like_C"/>
</dbReference>
<dbReference type="GO" id="GO:0008652">
    <property type="term" value="P:amino acid biosynthetic process"/>
    <property type="evidence" value="ECO:0007669"/>
    <property type="project" value="UniProtKB-ARBA"/>
</dbReference>
<dbReference type="Gene3D" id="3.20.10.10">
    <property type="entry name" value="D-amino Acid Aminotransferase, subunit A, domain 2"/>
    <property type="match status" value="1"/>
</dbReference>